<reference evidence="2 3" key="1">
    <citation type="submission" date="2021-10" db="EMBL/GenBank/DDBJ databases">
        <title>Anaerobic single-cell dispensing facilitates the cultivation of human gut bacteria.</title>
        <authorList>
            <person name="Afrizal A."/>
        </authorList>
    </citation>
    <scope>NUCLEOTIDE SEQUENCE [LARGE SCALE GENOMIC DNA]</scope>
    <source>
        <strain evidence="2 3">CLA-AA-H232</strain>
    </source>
</reference>
<name>A0AAE3DXF3_9FIRM</name>
<accession>A0AAE3DXF3</accession>
<feature type="chain" id="PRO_5042251054" evidence="1">
    <location>
        <begin position="31"/>
        <end position="310"/>
    </location>
</feature>
<keyword evidence="1" id="KW-0732">Signal</keyword>
<evidence type="ECO:0000313" key="3">
    <source>
        <dbReference type="Proteomes" id="UP001198242"/>
    </source>
</evidence>
<organism evidence="2 3">
    <name type="scientific">Hominilimicola fabiformis</name>
    <dbReference type="NCBI Taxonomy" id="2885356"/>
    <lineage>
        <taxon>Bacteria</taxon>
        <taxon>Bacillati</taxon>
        <taxon>Bacillota</taxon>
        <taxon>Clostridia</taxon>
        <taxon>Eubacteriales</taxon>
        <taxon>Oscillospiraceae</taxon>
        <taxon>Hominilimicola</taxon>
    </lineage>
</organism>
<gene>
    <name evidence="2" type="ORF">LKE05_03125</name>
</gene>
<sequence length="310" mass="34441">MIKMKSNKKKITMAIGMVLGVTVLAGAAFASYNTSNGYDVAKTAVKGLMKNENYTANMTTKISLDGNEISSDTLKELYDRNGDVKINKENKVSSYDYNSEYREWVQDDTNIILSTHYDDEKRTLVEENASEYLNLFGGFDKFYTEDANEDKRNQKMVNFVELIGDTMIGDLKNNIIYVSGDDNSSTYEMNLDAIQIPEVANAGLSAMFSENIADSDDDSDPYTLLGTDPIVKNVSVKFTVDNEGRFTNLNAEASMVGNDSNGEKHEATVNITLDMSDYGTTKPERVDISTLPNVEYSNNSGVDTYYGDDE</sequence>
<dbReference type="AlphaFoldDB" id="A0AAE3DXF3"/>
<dbReference type="EMBL" id="JAJEQM010000003">
    <property type="protein sequence ID" value="MCC2209788.1"/>
    <property type="molecule type" value="Genomic_DNA"/>
</dbReference>
<keyword evidence="3" id="KW-1185">Reference proteome</keyword>
<dbReference type="RefSeq" id="WP_308455902.1">
    <property type="nucleotide sequence ID" value="NZ_JAJEQM010000003.1"/>
</dbReference>
<evidence type="ECO:0000256" key="1">
    <source>
        <dbReference type="SAM" id="SignalP"/>
    </source>
</evidence>
<protein>
    <submittedName>
        <fullName evidence="2">Uncharacterized protein</fullName>
    </submittedName>
</protein>
<proteinExistence type="predicted"/>
<feature type="signal peptide" evidence="1">
    <location>
        <begin position="1"/>
        <end position="30"/>
    </location>
</feature>
<dbReference type="Proteomes" id="UP001198242">
    <property type="component" value="Unassembled WGS sequence"/>
</dbReference>
<comment type="caution">
    <text evidence="2">The sequence shown here is derived from an EMBL/GenBank/DDBJ whole genome shotgun (WGS) entry which is preliminary data.</text>
</comment>
<evidence type="ECO:0000313" key="2">
    <source>
        <dbReference type="EMBL" id="MCC2209788.1"/>
    </source>
</evidence>